<dbReference type="AlphaFoldDB" id="A0A1A8GNM4"/>
<reference evidence="1" key="1">
    <citation type="submission" date="2016-05" db="EMBL/GenBank/DDBJ databases">
        <authorList>
            <person name="Lavstsen T."/>
            <person name="Jespersen J.S."/>
        </authorList>
    </citation>
    <scope>NUCLEOTIDE SEQUENCE</scope>
    <source>
        <tissue evidence="1">Brain</tissue>
    </source>
</reference>
<feature type="non-terminal residue" evidence="1">
    <location>
        <position position="1"/>
    </location>
</feature>
<feature type="non-terminal residue" evidence="1">
    <location>
        <position position="94"/>
    </location>
</feature>
<protein>
    <submittedName>
        <fullName evidence="1">DDE superfamily endonuclease</fullName>
    </submittedName>
</protein>
<accession>A0A1A8GNM4</accession>
<name>A0A1A8GNM4_9TELE</name>
<reference evidence="1" key="2">
    <citation type="submission" date="2016-06" db="EMBL/GenBank/DDBJ databases">
        <title>The genome of a short-lived fish provides insights into sex chromosome evolution and the genetic control of aging.</title>
        <authorList>
            <person name="Reichwald K."/>
            <person name="Felder M."/>
            <person name="Petzold A."/>
            <person name="Koch P."/>
            <person name="Groth M."/>
            <person name="Platzer M."/>
        </authorList>
    </citation>
    <scope>NUCLEOTIDE SEQUENCE</scope>
    <source>
        <tissue evidence="1">Brain</tissue>
    </source>
</reference>
<keyword evidence="1" id="KW-0378">Hydrolase</keyword>
<gene>
    <name evidence="1" type="primary">Nfu_g_1_024714</name>
</gene>
<dbReference type="EMBL" id="HAEC01003917">
    <property type="protein sequence ID" value="SBQ71994.1"/>
    <property type="molecule type" value="Transcribed_RNA"/>
</dbReference>
<evidence type="ECO:0000313" key="1">
    <source>
        <dbReference type="EMBL" id="SBQ71994.1"/>
    </source>
</evidence>
<keyword evidence="1" id="KW-0540">Nuclease</keyword>
<organism evidence="1">
    <name type="scientific">Nothobranchius korthausae</name>
    <dbReference type="NCBI Taxonomy" id="1143690"/>
    <lineage>
        <taxon>Eukaryota</taxon>
        <taxon>Metazoa</taxon>
        <taxon>Chordata</taxon>
        <taxon>Craniata</taxon>
        <taxon>Vertebrata</taxon>
        <taxon>Euteleostomi</taxon>
        <taxon>Actinopterygii</taxon>
        <taxon>Neopterygii</taxon>
        <taxon>Teleostei</taxon>
        <taxon>Neoteleostei</taxon>
        <taxon>Acanthomorphata</taxon>
        <taxon>Ovalentaria</taxon>
        <taxon>Atherinomorphae</taxon>
        <taxon>Cyprinodontiformes</taxon>
        <taxon>Nothobranchiidae</taxon>
        <taxon>Nothobranchius</taxon>
    </lineage>
</organism>
<sequence length="94" mass="10433">IGLCCDVNMDPARNGEVAERGRIEAGRGRGVRMRGGRRIRGRSRAGVSDEIRATVIDHVVNHGLSMREAGQRVQPNLQHSTMASIVRVFRQTNR</sequence>
<dbReference type="GO" id="GO:0004519">
    <property type="term" value="F:endonuclease activity"/>
    <property type="evidence" value="ECO:0007669"/>
    <property type="project" value="UniProtKB-KW"/>
</dbReference>
<proteinExistence type="predicted"/>
<keyword evidence="1" id="KW-0255">Endonuclease</keyword>